<name>X1A842_9ZZZZ</name>
<sequence length="299" mass="33524">GMTLPNIMNNEPIDITADFSQFTEKEKDAVTETEENKITVDNIANAPTVDEAIAASQAGIDEALSGKELEGEIIADEAVEFESYLKETIARKPIVMQPKVPRPEVKTKGYTGEVSKRVRPIDRPIARPKPLMPKPEQPIVEPTKVKQPVKEQKIIGESEGIATQLSSPVEERARVEKMVAKKTFVPASMLKKYPGIVKTEDILEKKPEVKVTEPVKKVTVPKVVKEEVITPDPLRANETVVKTMVVNFNNANHDAKLKFDGITTMPKIMQDKPDQYNFTYSIKIFIANKTKHNHILVWF</sequence>
<gene>
    <name evidence="1" type="ORF">S01H4_33281</name>
</gene>
<dbReference type="AlphaFoldDB" id="X1A842"/>
<comment type="caution">
    <text evidence="1">The sequence shown here is derived from an EMBL/GenBank/DDBJ whole genome shotgun (WGS) entry which is preliminary data.</text>
</comment>
<feature type="non-terminal residue" evidence="1">
    <location>
        <position position="1"/>
    </location>
</feature>
<dbReference type="EMBL" id="BART01017497">
    <property type="protein sequence ID" value="GAG78415.1"/>
    <property type="molecule type" value="Genomic_DNA"/>
</dbReference>
<reference evidence="1" key="1">
    <citation type="journal article" date="2014" name="Front. Microbiol.">
        <title>High frequency of phylogenetically diverse reductive dehalogenase-homologous genes in deep subseafloor sedimentary metagenomes.</title>
        <authorList>
            <person name="Kawai M."/>
            <person name="Futagami T."/>
            <person name="Toyoda A."/>
            <person name="Takaki Y."/>
            <person name="Nishi S."/>
            <person name="Hori S."/>
            <person name="Arai W."/>
            <person name="Tsubouchi T."/>
            <person name="Morono Y."/>
            <person name="Uchiyama I."/>
            <person name="Ito T."/>
            <person name="Fujiyama A."/>
            <person name="Inagaki F."/>
            <person name="Takami H."/>
        </authorList>
    </citation>
    <scope>NUCLEOTIDE SEQUENCE</scope>
    <source>
        <strain evidence="1">Expedition CK06-06</strain>
    </source>
</reference>
<evidence type="ECO:0000313" key="1">
    <source>
        <dbReference type="EMBL" id="GAG78415.1"/>
    </source>
</evidence>
<proteinExistence type="predicted"/>
<organism evidence="1">
    <name type="scientific">marine sediment metagenome</name>
    <dbReference type="NCBI Taxonomy" id="412755"/>
    <lineage>
        <taxon>unclassified sequences</taxon>
        <taxon>metagenomes</taxon>
        <taxon>ecological metagenomes</taxon>
    </lineage>
</organism>
<accession>X1A842</accession>
<feature type="non-terminal residue" evidence="1">
    <location>
        <position position="299"/>
    </location>
</feature>
<protein>
    <submittedName>
        <fullName evidence="1">Uncharacterized protein</fullName>
    </submittedName>
</protein>